<comment type="caution">
    <text evidence="13">The sequence shown here is derived from an EMBL/GenBank/DDBJ whole genome shotgun (WGS) entry which is preliminary data.</text>
</comment>
<evidence type="ECO:0000256" key="5">
    <source>
        <dbReference type="ARBA" id="ARBA00022801"/>
    </source>
</evidence>
<dbReference type="InterPro" id="IPR023088">
    <property type="entry name" value="PDEase"/>
</dbReference>
<dbReference type="PRINTS" id="PR00387">
    <property type="entry name" value="PDIESTERASE1"/>
</dbReference>
<dbReference type="PROSITE" id="PS00126">
    <property type="entry name" value="PDEASE_I_1"/>
    <property type="match status" value="1"/>
</dbReference>
<evidence type="ECO:0000256" key="10">
    <source>
        <dbReference type="PIRSR" id="PIRSR623088-1"/>
    </source>
</evidence>
<reference evidence="13" key="1">
    <citation type="thesis" date="2020" institute="ProQuest LLC" country="789 East Eisenhower Parkway, Ann Arbor, MI, USA">
        <title>Comparative Genomics and Chromosome Evolution.</title>
        <authorList>
            <person name="Mudd A.B."/>
        </authorList>
    </citation>
    <scope>NUCLEOTIDE SEQUENCE</scope>
    <source>
        <strain evidence="13">237g6f4</strain>
        <tissue evidence="13">Blood</tissue>
    </source>
</reference>
<evidence type="ECO:0000256" key="2">
    <source>
        <dbReference type="ARBA" id="ARBA00012361"/>
    </source>
</evidence>
<evidence type="ECO:0000256" key="7">
    <source>
        <dbReference type="ARBA" id="ARBA00033675"/>
    </source>
</evidence>
<evidence type="ECO:0000259" key="12">
    <source>
        <dbReference type="PROSITE" id="PS51845"/>
    </source>
</evidence>
<feature type="domain" description="PDEase" evidence="12">
    <location>
        <begin position="126"/>
        <end position="335"/>
    </location>
</feature>
<feature type="active site" description="Proton donor" evidence="10">
    <location>
        <position position="203"/>
    </location>
</feature>
<dbReference type="InterPro" id="IPR002073">
    <property type="entry name" value="PDEase_catalytic_dom"/>
</dbReference>
<dbReference type="GO" id="GO:0007165">
    <property type="term" value="P:signal transduction"/>
    <property type="evidence" value="ECO:0007669"/>
    <property type="project" value="InterPro"/>
</dbReference>
<dbReference type="EMBL" id="WNYA01000008">
    <property type="protein sequence ID" value="KAG8559430.1"/>
    <property type="molecule type" value="Genomic_DNA"/>
</dbReference>
<evidence type="ECO:0000313" key="14">
    <source>
        <dbReference type="Proteomes" id="UP000824782"/>
    </source>
</evidence>
<dbReference type="GO" id="GO:0046872">
    <property type="term" value="F:metal ion binding"/>
    <property type="evidence" value="ECO:0007669"/>
    <property type="project" value="UniProtKB-KW"/>
</dbReference>
<dbReference type="AlphaFoldDB" id="A0AAV7AJ00"/>
<comment type="catalytic activity">
    <reaction evidence="8">
        <text>3',5'-cyclic GMP + H2O = GMP + H(+)</text>
        <dbReference type="Rhea" id="RHEA:16957"/>
        <dbReference type="ChEBI" id="CHEBI:15377"/>
        <dbReference type="ChEBI" id="CHEBI:15378"/>
        <dbReference type="ChEBI" id="CHEBI:57746"/>
        <dbReference type="ChEBI" id="CHEBI:58115"/>
    </reaction>
    <physiologicalReaction direction="left-to-right" evidence="8">
        <dbReference type="Rhea" id="RHEA:16958"/>
    </physiologicalReaction>
</comment>
<keyword evidence="6" id="KW-0114">cAMP</keyword>
<dbReference type="InterPro" id="IPR003607">
    <property type="entry name" value="HD/PDEase_dom"/>
</dbReference>
<feature type="binding site" evidence="11">
    <location>
        <position position="244"/>
    </location>
    <ligand>
        <name>Zn(2+)</name>
        <dbReference type="ChEBI" id="CHEBI:29105"/>
        <label>1</label>
    </ligand>
</feature>
<protein>
    <recommendedName>
        <fullName evidence="2">3',5'-cyclic-nucleotide phosphodiesterase</fullName>
        <ecNumber evidence="2">3.1.4.17</ecNumber>
    </recommendedName>
</protein>
<dbReference type="EC" id="3.1.4.17" evidence="2"/>
<proteinExistence type="inferred from homology"/>
<evidence type="ECO:0000256" key="6">
    <source>
        <dbReference type="ARBA" id="ARBA00023149"/>
    </source>
</evidence>
<feature type="binding site" evidence="11">
    <location>
        <position position="207"/>
    </location>
    <ligand>
        <name>Zn(2+)</name>
        <dbReference type="ChEBI" id="CHEBI:29105"/>
        <label>1</label>
    </ligand>
</feature>
<dbReference type="FunFam" id="1.10.1300.10:FF:000032">
    <property type="entry name" value="Phosphodiesterase"/>
    <property type="match status" value="1"/>
</dbReference>
<evidence type="ECO:0000256" key="9">
    <source>
        <dbReference type="ARBA" id="ARBA00033709"/>
    </source>
</evidence>
<dbReference type="Gene3D" id="1.10.1300.10">
    <property type="entry name" value="3'5'-cyclic nucleotide phosphodiesterase, catalytic domain"/>
    <property type="match status" value="1"/>
</dbReference>
<dbReference type="InterPro" id="IPR013706">
    <property type="entry name" value="PDE1_N"/>
</dbReference>
<comment type="catalytic activity">
    <reaction evidence="9">
        <text>a nucleoside 3',5'-cyclic phosphate + H2O = a nucleoside 5'-phosphate + H(+)</text>
        <dbReference type="Rhea" id="RHEA:14653"/>
        <dbReference type="ChEBI" id="CHEBI:15377"/>
        <dbReference type="ChEBI" id="CHEBI:15378"/>
        <dbReference type="ChEBI" id="CHEBI:57867"/>
        <dbReference type="ChEBI" id="CHEBI:58464"/>
        <dbReference type="EC" id="3.1.4.17"/>
    </reaction>
    <physiologicalReaction direction="left-to-right" evidence="9">
        <dbReference type="Rhea" id="RHEA:14654"/>
    </physiologicalReaction>
</comment>
<evidence type="ECO:0000256" key="4">
    <source>
        <dbReference type="ARBA" id="ARBA00022723"/>
    </source>
</evidence>
<dbReference type="Proteomes" id="UP000824782">
    <property type="component" value="Unassembled WGS sequence"/>
</dbReference>
<dbReference type="GO" id="GO:0004114">
    <property type="term" value="F:3',5'-cyclic-nucleotide phosphodiesterase activity"/>
    <property type="evidence" value="ECO:0007669"/>
    <property type="project" value="UniProtKB-EC"/>
</dbReference>
<comment type="similarity">
    <text evidence="1">Belongs to the cyclic nucleotide phosphodiesterase family. PDE1 subfamily.</text>
</comment>
<dbReference type="CDD" id="cd00077">
    <property type="entry name" value="HDc"/>
    <property type="match status" value="1"/>
</dbReference>
<keyword evidence="3" id="KW-0140">cGMP</keyword>
<dbReference type="PROSITE" id="PS51845">
    <property type="entry name" value="PDEASE_I_2"/>
    <property type="match status" value="1"/>
</dbReference>
<evidence type="ECO:0000256" key="11">
    <source>
        <dbReference type="PIRSR" id="PIRSR623088-3"/>
    </source>
</evidence>
<dbReference type="Pfam" id="PF08499">
    <property type="entry name" value="PDEase_I_N"/>
    <property type="match status" value="1"/>
</dbReference>
<dbReference type="InterPro" id="IPR023174">
    <property type="entry name" value="PDEase_CS"/>
</dbReference>
<evidence type="ECO:0000256" key="3">
    <source>
        <dbReference type="ARBA" id="ARBA00022535"/>
    </source>
</evidence>
<evidence type="ECO:0000313" key="13">
    <source>
        <dbReference type="EMBL" id="KAG8559430.1"/>
    </source>
</evidence>
<dbReference type="PANTHER" id="PTHR11347">
    <property type="entry name" value="CYCLIC NUCLEOTIDE PHOSPHODIESTERASE"/>
    <property type="match status" value="1"/>
</dbReference>
<accession>A0AAV7AJ00</accession>
<dbReference type="SUPFAM" id="SSF109604">
    <property type="entry name" value="HD-domain/PDEase-like"/>
    <property type="match status" value="1"/>
</dbReference>
<keyword evidence="4 11" id="KW-0479">Metal-binding</keyword>
<dbReference type="InterPro" id="IPR036971">
    <property type="entry name" value="PDEase_catalytic_dom_sf"/>
</dbReference>
<dbReference type="Pfam" id="PF00233">
    <property type="entry name" value="PDEase_I"/>
    <property type="match status" value="1"/>
</dbReference>
<comment type="catalytic activity">
    <reaction evidence="7">
        <text>3',5'-cyclic AMP + H2O = AMP + H(+)</text>
        <dbReference type="Rhea" id="RHEA:25277"/>
        <dbReference type="ChEBI" id="CHEBI:15377"/>
        <dbReference type="ChEBI" id="CHEBI:15378"/>
        <dbReference type="ChEBI" id="CHEBI:58165"/>
        <dbReference type="ChEBI" id="CHEBI:456215"/>
    </reaction>
    <physiologicalReaction direction="left-to-right" evidence="7">
        <dbReference type="Rhea" id="RHEA:25278"/>
    </physiologicalReaction>
</comment>
<keyword evidence="14" id="KW-1185">Reference proteome</keyword>
<feature type="binding site" evidence="11">
    <location>
        <position position="244"/>
    </location>
    <ligand>
        <name>Zn(2+)</name>
        <dbReference type="ChEBI" id="CHEBI:29105"/>
        <label>2</label>
    </ligand>
</feature>
<organism evidence="13 14">
    <name type="scientific">Engystomops pustulosus</name>
    <name type="common">Tungara frog</name>
    <name type="synonym">Physalaemus pustulosus</name>
    <dbReference type="NCBI Taxonomy" id="76066"/>
    <lineage>
        <taxon>Eukaryota</taxon>
        <taxon>Metazoa</taxon>
        <taxon>Chordata</taxon>
        <taxon>Craniata</taxon>
        <taxon>Vertebrata</taxon>
        <taxon>Euteleostomi</taxon>
        <taxon>Amphibia</taxon>
        <taxon>Batrachia</taxon>
        <taxon>Anura</taxon>
        <taxon>Neobatrachia</taxon>
        <taxon>Hyloidea</taxon>
        <taxon>Leptodactylidae</taxon>
        <taxon>Leiuperinae</taxon>
        <taxon>Engystomops</taxon>
    </lineage>
</organism>
<feature type="binding site" evidence="11">
    <location>
        <position position="243"/>
    </location>
    <ligand>
        <name>Zn(2+)</name>
        <dbReference type="ChEBI" id="CHEBI:29105"/>
        <label>1</label>
    </ligand>
</feature>
<evidence type="ECO:0000256" key="8">
    <source>
        <dbReference type="ARBA" id="ARBA00033684"/>
    </source>
</evidence>
<gene>
    <name evidence="13" type="ORF">GDO81_017336</name>
</gene>
<evidence type="ECO:0000256" key="1">
    <source>
        <dbReference type="ARBA" id="ARBA00010664"/>
    </source>
</evidence>
<keyword evidence="5" id="KW-0378">Hydrolase</keyword>
<name>A0AAV7AJ00_ENGPU</name>
<sequence>MGDAITVKKKHLQKPIFRLRCLVKQLEKGDINVSDLKNNIEYAASVLEAVYIDETRKLLDTEDELSDIHTDAVPMEVRDWLASTFTRKMGMRRRRPEEKPKFRSIVHAVQAGIFVERMYRRSSNMAGLTYPSAVISCLKEVDQWSFNVFSLNEASGEHALKFMVYELFTRYDLINRFKIPVACLVSFVEALEIGYSKYKNPYHNLIHAADVTQTVHYIMLHTGIMHWLTELEILAMILAAAIHDYEHTGTTNNFHIQTRSDAAILYNDRSVLENHHVSAAYRVMQEDDMNILVNLSKDDWRDLRTLVIEMVLSTDMSGHFQQIKTMRNTLQQPEG</sequence>